<dbReference type="InterPro" id="IPR003439">
    <property type="entry name" value="ABC_transporter-like_ATP-bd"/>
</dbReference>
<organism evidence="14 15">
    <name type="scientific">Terasakiispira papahanaumokuakeensis</name>
    <dbReference type="NCBI Taxonomy" id="197479"/>
    <lineage>
        <taxon>Bacteria</taxon>
        <taxon>Pseudomonadati</taxon>
        <taxon>Pseudomonadota</taxon>
        <taxon>Gammaproteobacteria</taxon>
        <taxon>Oceanospirillales</taxon>
        <taxon>Terasakiispira</taxon>
    </lineage>
</organism>
<dbReference type="GO" id="GO:0005737">
    <property type="term" value="C:cytoplasm"/>
    <property type="evidence" value="ECO:0007669"/>
    <property type="project" value="UniProtKB-SubCell"/>
</dbReference>
<feature type="domain" description="ABC transporter" evidence="13">
    <location>
        <begin position="316"/>
        <end position="534"/>
    </location>
</feature>
<feature type="binding site" evidence="11">
    <location>
        <begin position="36"/>
        <end position="43"/>
    </location>
    <ligand>
        <name>ATP</name>
        <dbReference type="ChEBI" id="CHEBI:30616"/>
        <label>1</label>
    </ligand>
</feature>
<dbReference type="Pfam" id="PF12848">
    <property type="entry name" value="ABC_tran_Xtn"/>
    <property type="match status" value="1"/>
</dbReference>
<evidence type="ECO:0000256" key="3">
    <source>
        <dbReference type="ARBA" id="ARBA00022741"/>
    </source>
</evidence>
<dbReference type="InterPro" id="IPR017871">
    <property type="entry name" value="ABC_transporter-like_CS"/>
</dbReference>
<feature type="coiled-coil region" evidence="11">
    <location>
        <begin position="568"/>
        <end position="629"/>
    </location>
</feature>
<dbReference type="Gene3D" id="3.40.50.300">
    <property type="entry name" value="P-loop containing nucleotide triphosphate hydrolases"/>
    <property type="match status" value="2"/>
</dbReference>
<keyword evidence="6 11" id="KW-0067">ATP-binding</keyword>
<dbReference type="GO" id="GO:0005524">
    <property type="term" value="F:ATP binding"/>
    <property type="evidence" value="ECO:0007669"/>
    <property type="project" value="UniProtKB-UniRule"/>
</dbReference>
<comment type="similarity">
    <text evidence="10 11">Belongs to the ABC transporter superfamily. ABCF family. Uup subfamily.</text>
</comment>
<evidence type="ECO:0000256" key="4">
    <source>
        <dbReference type="ARBA" id="ARBA00022763"/>
    </source>
</evidence>
<dbReference type="GO" id="GO:0016887">
    <property type="term" value="F:ATP hydrolysis activity"/>
    <property type="evidence" value="ECO:0007669"/>
    <property type="project" value="UniProtKB-UniRule"/>
</dbReference>
<feature type="region of interest" description="Disordered" evidence="12">
    <location>
        <begin position="534"/>
        <end position="556"/>
    </location>
</feature>
<keyword evidence="5 11" id="KW-0378">Hydrolase</keyword>
<evidence type="ECO:0000259" key="13">
    <source>
        <dbReference type="PROSITE" id="PS50893"/>
    </source>
</evidence>
<dbReference type="InterPro" id="IPR032524">
    <property type="entry name" value="ABC_tran_C"/>
</dbReference>
<evidence type="ECO:0000256" key="5">
    <source>
        <dbReference type="ARBA" id="ARBA00022801"/>
    </source>
</evidence>
<dbReference type="FunFam" id="3.40.50.300:FF:000309">
    <property type="entry name" value="ABC transporter ATP-binding protein"/>
    <property type="match status" value="1"/>
</dbReference>
<dbReference type="InterPro" id="IPR037118">
    <property type="entry name" value="Val-tRNA_synth_C_sf"/>
</dbReference>
<keyword evidence="4 11" id="KW-0227">DNA damage</keyword>
<dbReference type="PROSITE" id="PS50893">
    <property type="entry name" value="ABC_TRANSPORTER_2"/>
    <property type="match status" value="2"/>
</dbReference>
<evidence type="ECO:0000256" key="6">
    <source>
        <dbReference type="ARBA" id="ARBA00022840"/>
    </source>
</evidence>
<feature type="compositionally biased region" description="Polar residues" evidence="12">
    <location>
        <begin position="534"/>
        <end position="547"/>
    </location>
</feature>
<dbReference type="CDD" id="cd03221">
    <property type="entry name" value="ABCF_EF-3"/>
    <property type="match status" value="2"/>
</dbReference>
<dbReference type="EMBL" id="MDTQ01000001">
    <property type="protein sequence ID" value="ODC03867.1"/>
    <property type="molecule type" value="Genomic_DNA"/>
</dbReference>
<evidence type="ECO:0000313" key="14">
    <source>
        <dbReference type="EMBL" id="ODC03867.1"/>
    </source>
</evidence>
<gene>
    <name evidence="11" type="primary">uup</name>
    <name evidence="14" type="ORF">BFW38_10240</name>
</gene>
<dbReference type="GO" id="GO:0006281">
    <property type="term" value="P:DNA repair"/>
    <property type="evidence" value="ECO:0007669"/>
    <property type="project" value="UniProtKB-KW"/>
</dbReference>
<dbReference type="Pfam" id="PF16326">
    <property type="entry name" value="ABC_tran_CTD"/>
    <property type="match status" value="1"/>
</dbReference>
<reference evidence="14 15" key="1">
    <citation type="submission" date="2016-08" db="EMBL/GenBank/DDBJ databases">
        <authorList>
            <person name="Seilhamer J.J."/>
        </authorList>
    </citation>
    <scope>NUCLEOTIDE SEQUENCE [LARGE SCALE GENOMIC DNA]</scope>
    <source>
        <strain evidence="14 15">PH27A</strain>
    </source>
</reference>
<dbReference type="Gene3D" id="1.10.287.380">
    <property type="entry name" value="Valyl-tRNA synthetase, C-terminal domain"/>
    <property type="match status" value="1"/>
</dbReference>
<dbReference type="RefSeq" id="WP_068998467.1">
    <property type="nucleotide sequence ID" value="NZ_MDTQ01000001.1"/>
</dbReference>
<dbReference type="STRING" id="197479.BFW38_10240"/>
<dbReference type="SUPFAM" id="SSF52540">
    <property type="entry name" value="P-loop containing nucleoside triphosphate hydrolases"/>
    <property type="match status" value="2"/>
</dbReference>
<dbReference type="GO" id="GO:0043022">
    <property type="term" value="F:ribosome binding"/>
    <property type="evidence" value="ECO:0007669"/>
    <property type="project" value="UniProtKB-UniRule"/>
</dbReference>
<dbReference type="PROSITE" id="PS00211">
    <property type="entry name" value="ABC_TRANSPORTER_1"/>
    <property type="match status" value="2"/>
</dbReference>
<dbReference type="InterPro" id="IPR043686">
    <property type="entry name" value="Uup"/>
</dbReference>
<keyword evidence="3 11" id="KW-0547">Nucleotide-binding</keyword>
<evidence type="ECO:0000256" key="11">
    <source>
        <dbReference type="HAMAP-Rule" id="MF_00848"/>
    </source>
</evidence>
<evidence type="ECO:0000256" key="9">
    <source>
        <dbReference type="ARBA" id="ARBA00049360"/>
    </source>
</evidence>
<keyword evidence="1 11" id="KW-0963">Cytoplasm</keyword>
<dbReference type="InterPro" id="IPR003593">
    <property type="entry name" value="AAA+_ATPase"/>
</dbReference>
<keyword evidence="11" id="KW-0175">Coiled coil</keyword>
<evidence type="ECO:0000256" key="7">
    <source>
        <dbReference type="ARBA" id="ARBA00023125"/>
    </source>
</evidence>
<dbReference type="InterPro" id="IPR032781">
    <property type="entry name" value="ABC_tran_Xtn"/>
</dbReference>
<dbReference type="SMART" id="SM00382">
    <property type="entry name" value="AAA"/>
    <property type="match status" value="2"/>
</dbReference>
<comment type="function">
    <text evidence="11">Probably plays a role in ribosome assembly or function. May be involved in resolution of branched DNA intermediates that result from template switching in postreplication gaps. Binds DNA and has ATPase activity.</text>
</comment>
<comment type="subcellular location">
    <subcellularLocation>
        <location evidence="11">Cytoplasm</location>
    </subcellularLocation>
    <text evidence="11">Associates with ribosomes.</text>
</comment>
<evidence type="ECO:0000256" key="2">
    <source>
        <dbReference type="ARBA" id="ARBA00022737"/>
    </source>
</evidence>
<dbReference type="InterPro" id="IPR051309">
    <property type="entry name" value="ABCF_ATPase"/>
</dbReference>
<keyword evidence="15" id="KW-1185">Reference proteome</keyword>
<comment type="caution">
    <text evidence="14">The sequence shown here is derived from an EMBL/GenBank/DDBJ whole genome shotgun (WGS) entry which is preliminary data.</text>
</comment>
<dbReference type="OrthoDB" id="9776369at2"/>
<evidence type="ECO:0000256" key="12">
    <source>
        <dbReference type="SAM" id="MobiDB-lite"/>
    </source>
</evidence>
<dbReference type="HAMAP" id="MF_00848">
    <property type="entry name" value="Uup"/>
    <property type="match status" value="1"/>
</dbReference>
<sequence length="633" mass="71249">MTLIRFENLHLAYGPTPLLKEADLVIEEGEKLALLGRNGAGKSSLLKLVAGEIHSDDGHIWRKPELKIGTLPQVLPAADERTVYQVVAEGLAEAGALLEEFHRLTHQAEHVDLKRLEQLQHQLEAIDGWNLQKRVEQMLKRLQLDANTLMASLSGGWRRRVALAKALVSEPDLLLLDEPTNHLDIDTIQWLEEQIKQFPGAVMLITHDRAFMQAVATRMIELDLGQITSWEGRYLEFLDWKQHQLEIEARHQAEFDRRLAQEETWIRQGIKARRTRNEGRVRALKAMRQERAARLKRQGKAEIQIESADRSGKLVAELTDVSVDYGEKPIIQHLNMSVMRGDRIGLLGRNGAGKTTLLKLLLGELSPTNGQVKIGTKLEVAYFDQLRAGLDPDKNVLDNLAEGRTSVTINGQQKHVMGYLQDFLFTPERARQPVRALSGGEQNRLLLARLFAQPSNLLVMDEPTNDLDLETLELLEERLAEYPGTLLLVSHDRAFLDNVVTSIVAFEGQGKIREYVGGYEDWIRQGGRFPALSAPQSDTVSATSSHQAKAAETAPSRKKLSYKYQRELDQLPAQIEQQEAEIAAQEAIVGDPGFYSRPTEEVTVELAKLTDLQNALETLMERWLELEAMTEGS</sequence>
<proteinExistence type="inferred from homology"/>
<dbReference type="GO" id="GO:0003677">
    <property type="term" value="F:DNA binding"/>
    <property type="evidence" value="ECO:0007669"/>
    <property type="project" value="UniProtKB-UniRule"/>
</dbReference>
<dbReference type="AlphaFoldDB" id="A0A1E2VA67"/>
<accession>A0A1E2VA67</accession>
<dbReference type="Proteomes" id="UP000094291">
    <property type="component" value="Unassembled WGS sequence"/>
</dbReference>
<dbReference type="PANTHER" id="PTHR42855">
    <property type="entry name" value="ABC TRANSPORTER ATP-BINDING SUBUNIT"/>
    <property type="match status" value="1"/>
</dbReference>
<keyword evidence="2 11" id="KW-0677">Repeat</keyword>
<evidence type="ECO:0000313" key="15">
    <source>
        <dbReference type="Proteomes" id="UP000094291"/>
    </source>
</evidence>
<feature type="domain" description="ABC transporter" evidence="13">
    <location>
        <begin position="4"/>
        <end position="249"/>
    </location>
</feature>
<dbReference type="InterPro" id="IPR027417">
    <property type="entry name" value="P-loop_NTPase"/>
</dbReference>
<dbReference type="FunFam" id="3.40.50.300:FF:000011">
    <property type="entry name" value="Putative ABC transporter ATP-binding component"/>
    <property type="match status" value="1"/>
</dbReference>
<dbReference type="Pfam" id="PF00005">
    <property type="entry name" value="ABC_tran"/>
    <property type="match status" value="2"/>
</dbReference>
<evidence type="ECO:0000256" key="8">
    <source>
        <dbReference type="ARBA" id="ARBA00023204"/>
    </source>
</evidence>
<comment type="catalytic activity">
    <reaction evidence="9 11">
        <text>ATP + H2O = ADP + phosphate + H(+)</text>
        <dbReference type="Rhea" id="RHEA:13065"/>
        <dbReference type="ChEBI" id="CHEBI:15377"/>
        <dbReference type="ChEBI" id="CHEBI:15378"/>
        <dbReference type="ChEBI" id="CHEBI:30616"/>
        <dbReference type="ChEBI" id="CHEBI:43474"/>
        <dbReference type="ChEBI" id="CHEBI:456216"/>
    </reaction>
</comment>
<feature type="binding site" evidence="11">
    <location>
        <begin position="348"/>
        <end position="355"/>
    </location>
    <ligand>
        <name>ATP</name>
        <dbReference type="ChEBI" id="CHEBI:30616"/>
        <label>2</label>
    </ligand>
</feature>
<evidence type="ECO:0000256" key="10">
    <source>
        <dbReference type="ARBA" id="ARBA00061478"/>
    </source>
</evidence>
<protein>
    <recommendedName>
        <fullName evidence="11">ATP-binding protein Uup</fullName>
        <ecNumber evidence="11">3.6.1.-</ecNumber>
    </recommendedName>
</protein>
<keyword evidence="8 11" id="KW-0234">DNA repair</keyword>
<dbReference type="EC" id="3.6.1.-" evidence="11"/>
<evidence type="ECO:0000256" key="1">
    <source>
        <dbReference type="ARBA" id="ARBA00022490"/>
    </source>
</evidence>
<name>A0A1E2VA67_9GAMM</name>
<keyword evidence="7 11" id="KW-0238">DNA-binding</keyword>
<dbReference type="PANTHER" id="PTHR42855:SF1">
    <property type="entry name" value="ABC TRANSPORTER DOMAIN-CONTAINING PROTEIN"/>
    <property type="match status" value="1"/>
</dbReference>